<proteinExistence type="predicted"/>
<dbReference type="eggNOG" id="COG0745">
    <property type="taxonomic scope" value="Bacteria"/>
</dbReference>
<dbReference type="InterPro" id="IPR036388">
    <property type="entry name" value="WH-like_DNA-bd_sf"/>
</dbReference>
<dbReference type="InterPro" id="IPR003660">
    <property type="entry name" value="HAMP_dom"/>
</dbReference>
<protein>
    <recommendedName>
        <fullName evidence="3">histidine kinase</fullName>
        <ecNumber evidence="3">2.7.13.3</ecNumber>
    </recommendedName>
</protein>
<dbReference type="CDD" id="cd06225">
    <property type="entry name" value="HAMP"/>
    <property type="match status" value="1"/>
</dbReference>
<dbReference type="SMART" id="SM00448">
    <property type="entry name" value="REC"/>
    <property type="match status" value="1"/>
</dbReference>
<evidence type="ECO:0000256" key="6">
    <source>
        <dbReference type="ARBA" id="ARBA00023125"/>
    </source>
</evidence>
<dbReference type="Gene3D" id="3.40.50.2300">
    <property type="match status" value="1"/>
</dbReference>
<evidence type="ECO:0000256" key="1">
    <source>
        <dbReference type="ARBA" id="ARBA00000085"/>
    </source>
</evidence>
<dbReference type="Proteomes" id="UP000195880">
    <property type="component" value="Chromosome"/>
</dbReference>
<dbReference type="Pfam" id="PF00672">
    <property type="entry name" value="HAMP"/>
    <property type="match status" value="1"/>
</dbReference>
<dbReference type="InterPro" id="IPR001789">
    <property type="entry name" value="Sig_transdc_resp-reg_receiver"/>
</dbReference>
<dbReference type="InterPro" id="IPR011006">
    <property type="entry name" value="CheY-like_superfamily"/>
</dbReference>
<dbReference type="SUPFAM" id="SSF47384">
    <property type="entry name" value="Homodimeric domain of signal transducing histidine kinase"/>
    <property type="match status" value="1"/>
</dbReference>
<dbReference type="GO" id="GO:0032993">
    <property type="term" value="C:protein-DNA complex"/>
    <property type="evidence" value="ECO:0007669"/>
    <property type="project" value="TreeGrafter"/>
</dbReference>
<evidence type="ECO:0000256" key="2">
    <source>
        <dbReference type="ARBA" id="ARBA00004236"/>
    </source>
</evidence>
<dbReference type="Pfam" id="PF00486">
    <property type="entry name" value="Trans_reg_C"/>
    <property type="match status" value="1"/>
</dbReference>
<dbReference type="PROSITE" id="PS50110">
    <property type="entry name" value="RESPONSE_REGULATORY"/>
    <property type="match status" value="1"/>
</dbReference>
<name>A0A1Z1WSF3_9ACTN</name>
<sequence>MRVLIVEDHQELAVTVATGLRQDGMAVDLAFDGQEALDLAAVYDYDVVVLDRDLPRLHGDEVCRTLVESGGRCRVLMLTAATTIEDRVDGLSLGADDYLPKPFAFAELIARVRALARRAHPAVPPVLSRGDLTLDSAQRVARRDGRRLELSPKELAVLELLLSAQGGVVSAEQLLERAWDQAADPFTNTVKVTVSRLRRKLGHPPVIETVPMPVTASDPAAPSPAPRRLRWTVRLRLTLLYGALFLVSGAALLIITYVLVATRDPQIIRKTTPGPAPWLPHDTDRLPDVGGEQRKAMLKQLLTQSGIALALMSAVSVALGWLMAGRALRPVRTMADKARRISERNLHERLAVGGPDDELKDLGDTFDGLLGRLDTAFTTQRRFVANASHELRTPLTLQRAMIEVALADPRRTRSRCVPCANACWPRASARNT</sequence>
<feature type="domain" description="HAMP" evidence="11">
    <location>
        <begin position="325"/>
        <end position="378"/>
    </location>
</feature>
<feature type="domain" description="OmpR/PhoB-type" evidence="12">
    <location>
        <begin position="124"/>
        <end position="219"/>
    </location>
</feature>
<dbReference type="KEGG" id="salf:SMD44_08739"/>
<dbReference type="Pfam" id="PF00072">
    <property type="entry name" value="Response_reg"/>
    <property type="match status" value="1"/>
</dbReference>
<evidence type="ECO:0000313" key="14">
    <source>
        <dbReference type="Proteomes" id="UP000195880"/>
    </source>
</evidence>
<gene>
    <name evidence="13" type="ORF">SMD44_08739</name>
</gene>
<dbReference type="STRING" id="67267.GCA_000716675_07068"/>
<dbReference type="InterPro" id="IPR039420">
    <property type="entry name" value="WalR-like"/>
</dbReference>
<feature type="modified residue" description="4-aspartylphosphate" evidence="7">
    <location>
        <position position="51"/>
    </location>
</feature>
<feature type="transmembrane region" description="Helical" evidence="9">
    <location>
        <begin position="301"/>
        <end position="324"/>
    </location>
</feature>
<evidence type="ECO:0000259" key="11">
    <source>
        <dbReference type="PROSITE" id="PS50885"/>
    </source>
</evidence>
<dbReference type="InterPro" id="IPR036097">
    <property type="entry name" value="HisK_dim/P_sf"/>
</dbReference>
<dbReference type="SMART" id="SM00304">
    <property type="entry name" value="HAMP"/>
    <property type="match status" value="1"/>
</dbReference>
<dbReference type="Gene3D" id="6.10.250.690">
    <property type="match status" value="1"/>
</dbReference>
<dbReference type="GO" id="GO:0000156">
    <property type="term" value="F:phosphorelay response regulator activity"/>
    <property type="evidence" value="ECO:0007669"/>
    <property type="project" value="TreeGrafter"/>
</dbReference>
<keyword evidence="9" id="KW-0472">Membrane</keyword>
<evidence type="ECO:0000256" key="9">
    <source>
        <dbReference type="SAM" id="Phobius"/>
    </source>
</evidence>
<evidence type="ECO:0000259" key="10">
    <source>
        <dbReference type="PROSITE" id="PS50110"/>
    </source>
</evidence>
<dbReference type="GO" id="GO:0000976">
    <property type="term" value="F:transcription cis-regulatory region binding"/>
    <property type="evidence" value="ECO:0007669"/>
    <property type="project" value="TreeGrafter"/>
</dbReference>
<organism evidence="13 14">
    <name type="scientific">Streptomyces alboflavus</name>
    <dbReference type="NCBI Taxonomy" id="67267"/>
    <lineage>
        <taxon>Bacteria</taxon>
        <taxon>Bacillati</taxon>
        <taxon>Actinomycetota</taxon>
        <taxon>Actinomycetes</taxon>
        <taxon>Kitasatosporales</taxon>
        <taxon>Streptomycetaceae</taxon>
        <taxon>Streptomyces</taxon>
    </lineage>
</organism>
<dbReference type="SMART" id="SM00862">
    <property type="entry name" value="Trans_reg_C"/>
    <property type="match status" value="1"/>
</dbReference>
<dbReference type="SUPFAM" id="SSF158472">
    <property type="entry name" value="HAMP domain-like"/>
    <property type="match status" value="1"/>
</dbReference>
<dbReference type="CDD" id="cd19935">
    <property type="entry name" value="REC_OmpR_CusR-like"/>
    <property type="match status" value="1"/>
</dbReference>
<feature type="transmembrane region" description="Helical" evidence="9">
    <location>
        <begin position="237"/>
        <end position="260"/>
    </location>
</feature>
<dbReference type="GO" id="GO:0006355">
    <property type="term" value="P:regulation of DNA-templated transcription"/>
    <property type="evidence" value="ECO:0007669"/>
    <property type="project" value="InterPro"/>
</dbReference>
<evidence type="ECO:0000256" key="5">
    <source>
        <dbReference type="ARBA" id="ARBA00022989"/>
    </source>
</evidence>
<keyword evidence="6 8" id="KW-0238">DNA-binding</keyword>
<evidence type="ECO:0000256" key="8">
    <source>
        <dbReference type="PROSITE-ProRule" id="PRU01091"/>
    </source>
</evidence>
<evidence type="ECO:0000256" key="7">
    <source>
        <dbReference type="PROSITE-ProRule" id="PRU00169"/>
    </source>
</evidence>
<keyword evidence="14" id="KW-1185">Reference proteome</keyword>
<accession>A0A1Z1WSF3</accession>
<keyword evidence="5 9" id="KW-1133">Transmembrane helix</keyword>
<evidence type="ECO:0000256" key="3">
    <source>
        <dbReference type="ARBA" id="ARBA00012438"/>
    </source>
</evidence>
<dbReference type="AlphaFoldDB" id="A0A1Z1WSF3"/>
<dbReference type="GO" id="GO:0000155">
    <property type="term" value="F:phosphorelay sensor kinase activity"/>
    <property type="evidence" value="ECO:0007669"/>
    <property type="project" value="InterPro"/>
</dbReference>
<comment type="subcellular location">
    <subcellularLocation>
        <location evidence="2">Cell membrane</location>
    </subcellularLocation>
</comment>
<dbReference type="Gene3D" id="1.10.287.130">
    <property type="match status" value="1"/>
</dbReference>
<dbReference type="CDD" id="cd00082">
    <property type="entry name" value="HisKA"/>
    <property type="match status" value="1"/>
</dbReference>
<dbReference type="InterPro" id="IPR001867">
    <property type="entry name" value="OmpR/PhoB-type_DNA-bd"/>
</dbReference>
<feature type="domain" description="Response regulatory" evidence="10">
    <location>
        <begin position="2"/>
        <end position="116"/>
    </location>
</feature>
<dbReference type="PROSITE" id="PS51755">
    <property type="entry name" value="OMPR_PHOB"/>
    <property type="match status" value="1"/>
</dbReference>
<dbReference type="OrthoDB" id="9802426at2"/>
<dbReference type="EC" id="2.7.13.3" evidence="3"/>
<feature type="DNA-binding region" description="OmpR/PhoB-type" evidence="8">
    <location>
        <begin position="124"/>
        <end position="219"/>
    </location>
</feature>
<dbReference type="Gene3D" id="1.10.10.10">
    <property type="entry name" value="Winged helix-like DNA-binding domain superfamily/Winged helix DNA-binding domain"/>
    <property type="match status" value="1"/>
</dbReference>
<comment type="catalytic activity">
    <reaction evidence="1">
        <text>ATP + protein L-histidine = ADP + protein N-phospho-L-histidine.</text>
        <dbReference type="EC" id="2.7.13.3"/>
    </reaction>
</comment>
<dbReference type="InterPro" id="IPR003661">
    <property type="entry name" value="HisK_dim/P_dom"/>
</dbReference>
<keyword evidence="7" id="KW-0597">Phosphoprotein</keyword>
<dbReference type="PANTHER" id="PTHR48111">
    <property type="entry name" value="REGULATOR OF RPOS"/>
    <property type="match status" value="1"/>
</dbReference>
<dbReference type="GO" id="GO:0005829">
    <property type="term" value="C:cytosol"/>
    <property type="evidence" value="ECO:0007669"/>
    <property type="project" value="TreeGrafter"/>
</dbReference>
<dbReference type="GO" id="GO:0005886">
    <property type="term" value="C:plasma membrane"/>
    <property type="evidence" value="ECO:0007669"/>
    <property type="project" value="UniProtKB-SubCell"/>
</dbReference>
<dbReference type="Pfam" id="PF00512">
    <property type="entry name" value="HisKA"/>
    <property type="match status" value="1"/>
</dbReference>
<evidence type="ECO:0000256" key="4">
    <source>
        <dbReference type="ARBA" id="ARBA00022692"/>
    </source>
</evidence>
<evidence type="ECO:0000259" key="12">
    <source>
        <dbReference type="PROSITE" id="PS51755"/>
    </source>
</evidence>
<dbReference type="CDD" id="cd00383">
    <property type="entry name" value="trans_reg_C"/>
    <property type="match status" value="1"/>
</dbReference>
<dbReference type="PROSITE" id="PS50885">
    <property type="entry name" value="HAMP"/>
    <property type="match status" value="1"/>
</dbReference>
<dbReference type="SUPFAM" id="SSF52172">
    <property type="entry name" value="CheY-like"/>
    <property type="match status" value="1"/>
</dbReference>
<dbReference type="Gene3D" id="6.10.340.10">
    <property type="match status" value="1"/>
</dbReference>
<reference evidence="13 14" key="1">
    <citation type="submission" date="2017-05" db="EMBL/GenBank/DDBJ databases">
        <title>Streptomyces alboflavus Genome sequencing and assembly.</title>
        <authorList>
            <person name="Wang Y."/>
            <person name="Du B."/>
            <person name="Ding Y."/>
            <person name="Liu H."/>
            <person name="Hou Q."/>
            <person name="Liu K."/>
            <person name="Wang C."/>
            <person name="Yao L."/>
        </authorList>
    </citation>
    <scope>NUCLEOTIDE SEQUENCE [LARGE SCALE GENOMIC DNA]</scope>
    <source>
        <strain evidence="13 14">MDJK44</strain>
    </source>
</reference>
<dbReference type="EMBL" id="CP021748">
    <property type="protein sequence ID" value="ARX89252.1"/>
    <property type="molecule type" value="Genomic_DNA"/>
</dbReference>
<dbReference type="PANTHER" id="PTHR48111:SF36">
    <property type="entry name" value="TRANSCRIPTIONAL REGULATORY PROTEIN CUTR"/>
    <property type="match status" value="1"/>
</dbReference>
<evidence type="ECO:0000313" key="13">
    <source>
        <dbReference type="EMBL" id="ARX89252.1"/>
    </source>
</evidence>
<keyword evidence="4 9" id="KW-0812">Transmembrane</keyword>